<evidence type="ECO:0000313" key="2">
    <source>
        <dbReference type="Proteomes" id="UP000886653"/>
    </source>
</evidence>
<comment type="caution">
    <text evidence="1">The sequence shown here is derived from an EMBL/GenBank/DDBJ whole genome shotgun (WGS) entry which is preliminary data.</text>
</comment>
<dbReference type="EMBL" id="MU167359">
    <property type="protein sequence ID" value="KAG0142133.1"/>
    <property type="molecule type" value="Genomic_DNA"/>
</dbReference>
<evidence type="ECO:0000313" key="1">
    <source>
        <dbReference type="EMBL" id="KAG0142133.1"/>
    </source>
</evidence>
<protein>
    <submittedName>
        <fullName evidence="1">Uncharacterized protein</fullName>
    </submittedName>
</protein>
<sequence>MRTHQPTQWSPMIYLVDSLTFSLPPSDFHSPFHQSNSACLCNLLFLNPTLQFTHITYILHSVFSPYSLYSLSATLLSRHPIPLIHHHGPSHTLINNSAKLNFLLQTPHPNPYQPDGLQPDLINKTGLFQFNHHKKRKFLTSRDLKSSINGIVRWENARSETFYYY</sequence>
<proteinExistence type="predicted"/>
<organism evidence="1 2">
    <name type="scientific">Cronartium quercuum f. sp. fusiforme G11</name>
    <dbReference type="NCBI Taxonomy" id="708437"/>
    <lineage>
        <taxon>Eukaryota</taxon>
        <taxon>Fungi</taxon>
        <taxon>Dikarya</taxon>
        <taxon>Basidiomycota</taxon>
        <taxon>Pucciniomycotina</taxon>
        <taxon>Pucciniomycetes</taxon>
        <taxon>Pucciniales</taxon>
        <taxon>Coleosporiaceae</taxon>
        <taxon>Cronartium</taxon>
    </lineage>
</organism>
<accession>A0A9P6T935</accession>
<reference evidence="1" key="1">
    <citation type="submission" date="2013-11" db="EMBL/GenBank/DDBJ databases">
        <title>Genome sequence of the fusiform rust pathogen reveals effectors for host alternation and coevolution with pine.</title>
        <authorList>
            <consortium name="DOE Joint Genome Institute"/>
            <person name="Smith K."/>
            <person name="Pendleton A."/>
            <person name="Kubisiak T."/>
            <person name="Anderson C."/>
            <person name="Salamov A."/>
            <person name="Aerts A."/>
            <person name="Riley R."/>
            <person name="Clum A."/>
            <person name="Lindquist E."/>
            <person name="Ence D."/>
            <person name="Campbell M."/>
            <person name="Kronenberg Z."/>
            <person name="Feau N."/>
            <person name="Dhillon B."/>
            <person name="Hamelin R."/>
            <person name="Burleigh J."/>
            <person name="Smith J."/>
            <person name="Yandell M."/>
            <person name="Nelson C."/>
            <person name="Grigoriev I."/>
            <person name="Davis J."/>
        </authorList>
    </citation>
    <scope>NUCLEOTIDE SEQUENCE</scope>
    <source>
        <strain evidence="1">G11</strain>
    </source>
</reference>
<dbReference type="Proteomes" id="UP000886653">
    <property type="component" value="Unassembled WGS sequence"/>
</dbReference>
<dbReference type="AlphaFoldDB" id="A0A9P6T935"/>
<gene>
    <name evidence="1" type="ORF">CROQUDRAFT_251177</name>
</gene>
<keyword evidence="2" id="KW-1185">Reference proteome</keyword>
<name>A0A9P6T935_9BASI</name>